<feature type="region of interest" description="Disordered" evidence="1">
    <location>
        <begin position="1"/>
        <end position="62"/>
    </location>
</feature>
<organism evidence="3 5">
    <name type="scientific">Phytophthora cactorum</name>
    <dbReference type="NCBI Taxonomy" id="29920"/>
    <lineage>
        <taxon>Eukaryota</taxon>
        <taxon>Sar</taxon>
        <taxon>Stramenopiles</taxon>
        <taxon>Oomycota</taxon>
        <taxon>Peronosporomycetes</taxon>
        <taxon>Peronosporales</taxon>
        <taxon>Peronosporaceae</taxon>
        <taxon>Phytophthora</taxon>
    </lineage>
</organism>
<dbReference type="EMBL" id="RCMV01000849">
    <property type="protein sequence ID" value="KAG3212331.1"/>
    <property type="molecule type" value="Genomic_DNA"/>
</dbReference>
<evidence type="ECO:0000256" key="1">
    <source>
        <dbReference type="SAM" id="MobiDB-lite"/>
    </source>
</evidence>
<proteinExistence type="predicted"/>
<feature type="compositionally biased region" description="Basic and acidic residues" evidence="1">
    <location>
        <begin position="1"/>
        <end position="13"/>
    </location>
</feature>
<sequence length="177" mass="20364">MKEALHDERRGLRGDASNFFHGVEAPTNKQTLETTRRGRLEAASPPTCTQLRFEEDTPHGYGTRDVWRARYVDGNAQSEPVNAALESTARKRTPTPVRYTPRKRTATPAGERKRTPKKPRSTPRIRDRRTPARMRSGRRESFEEEDTVPLLDTVSPEKAAELQKVLYPMFKQRKPEH</sequence>
<name>A0A8T1B4T7_9STRA</name>
<gene>
    <name evidence="2" type="ORF">PC115_g20351</name>
    <name evidence="3" type="ORF">PC117_g23350</name>
    <name evidence="4" type="ORF">PC129_g16707</name>
</gene>
<evidence type="ECO:0000313" key="5">
    <source>
        <dbReference type="Proteomes" id="UP000736787"/>
    </source>
</evidence>
<reference evidence="3" key="1">
    <citation type="submission" date="2018-10" db="EMBL/GenBank/DDBJ databases">
        <title>Effector identification in a new, highly contiguous assembly of the strawberry crown rot pathogen Phytophthora cactorum.</title>
        <authorList>
            <person name="Armitage A.D."/>
            <person name="Nellist C.F."/>
            <person name="Bates H."/>
            <person name="Vickerstaff R.J."/>
            <person name="Harrison R.J."/>
        </authorList>
    </citation>
    <scope>NUCLEOTIDE SEQUENCE</scope>
    <source>
        <strain evidence="2">4032</strain>
        <strain evidence="3">4040</strain>
        <strain evidence="4">P421</strain>
    </source>
</reference>
<evidence type="ECO:0000313" key="3">
    <source>
        <dbReference type="EMBL" id="KAG2894936.1"/>
    </source>
</evidence>
<feature type="compositionally biased region" description="Basic residues" evidence="1">
    <location>
        <begin position="114"/>
        <end position="123"/>
    </location>
</feature>
<dbReference type="EMBL" id="RCMI01001272">
    <property type="protein sequence ID" value="KAG2887437.1"/>
    <property type="molecule type" value="Genomic_DNA"/>
</dbReference>
<dbReference type="Proteomes" id="UP000760860">
    <property type="component" value="Unassembled WGS sequence"/>
</dbReference>
<dbReference type="EMBL" id="RCMK01001403">
    <property type="protein sequence ID" value="KAG2894936.1"/>
    <property type="molecule type" value="Genomic_DNA"/>
</dbReference>
<comment type="caution">
    <text evidence="3">The sequence shown here is derived from an EMBL/GenBank/DDBJ whole genome shotgun (WGS) entry which is preliminary data.</text>
</comment>
<accession>A0A8T1B4T7</accession>
<feature type="region of interest" description="Disordered" evidence="1">
    <location>
        <begin position="75"/>
        <end position="155"/>
    </location>
</feature>
<protein>
    <submittedName>
        <fullName evidence="3">Uncharacterized protein</fullName>
    </submittedName>
</protein>
<evidence type="ECO:0000313" key="4">
    <source>
        <dbReference type="EMBL" id="KAG3212331.1"/>
    </source>
</evidence>
<dbReference type="AlphaFoldDB" id="A0A8T1B4T7"/>
<evidence type="ECO:0000313" key="2">
    <source>
        <dbReference type="EMBL" id="KAG2887437.1"/>
    </source>
</evidence>
<dbReference type="Proteomes" id="UP000736787">
    <property type="component" value="Unassembled WGS sequence"/>
</dbReference>
<dbReference type="Proteomes" id="UP000774804">
    <property type="component" value="Unassembled WGS sequence"/>
</dbReference>